<gene>
    <name evidence="1" type="ORF">BN1723_003779</name>
</gene>
<protein>
    <submittedName>
        <fullName evidence="1">Uncharacterized protein</fullName>
    </submittedName>
</protein>
<evidence type="ECO:0000313" key="1">
    <source>
        <dbReference type="EMBL" id="CRK31056.1"/>
    </source>
</evidence>
<reference evidence="2" key="1">
    <citation type="submission" date="2015-05" db="EMBL/GenBank/DDBJ databases">
        <authorList>
            <person name="Fogelqvist Johan"/>
        </authorList>
    </citation>
    <scope>NUCLEOTIDE SEQUENCE [LARGE SCALE GENOMIC DNA]</scope>
</reference>
<dbReference type="EMBL" id="CVQI01023335">
    <property type="protein sequence ID" value="CRK31056.1"/>
    <property type="molecule type" value="Genomic_DNA"/>
</dbReference>
<organism evidence="1 2">
    <name type="scientific">Verticillium longisporum</name>
    <name type="common">Verticillium dahliae var. longisporum</name>
    <dbReference type="NCBI Taxonomy" id="100787"/>
    <lineage>
        <taxon>Eukaryota</taxon>
        <taxon>Fungi</taxon>
        <taxon>Dikarya</taxon>
        <taxon>Ascomycota</taxon>
        <taxon>Pezizomycotina</taxon>
        <taxon>Sordariomycetes</taxon>
        <taxon>Hypocreomycetidae</taxon>
        <taxon>Glomerellales</taxon>
        <taxon>Plectosphaerellaceae</taxon>
        <taxon>Verticillium</taxon>
    </lineage>
</organism>
<dbReference type="AlphaFoldDB" id="A0A0G4MA96"/>
<evidence type="ECO:0000313" key="2">
    <source>
        <dbReference type="Proteomes" id="UP000045706"/>
    </source>
</evidence>
<dbReference type="Proteomes" id="UP000045706">
    <property type="component" value="Unassembled WGS sequence"/>
</dbReference>
<accession>A0A0G4MA96</accession>
<proteinExistence type="predicted"/>
<feature type="non-terminal residue" evidence="1">
    <location>
        <position position="1"/>
    </location>
</feature>
<name>A0A0G4MA96_VERLO</name>
<sequence length="71" mass="7608">RSQCRAVPSTCHGISQVRQVVGGGTVEIEAALEQDQIRKDFADRVTSNSYEGFAAAQVSGSWGDKTIRPAN</sequence>